<evidence type="ECO:0000313" key="2">
    <source>
        <dbReference type="Proteomes" id="UP000218810"/>
    </source>
</evidence>
<dbReference type="AlphaFoldDB" id="A0A2A2WRM7"/>
<dbReference type="EMBL" id="NTGA01000012">
    <property type="protein sequence ID" value="PAY23848.1"/>
    <property type="molecule type" value="Genomic_DNA"/>
</dbReference>
<name>A0A2A2WRM7_9ACTN</name>
<keyword evidence="2" id="KW-1185">Reference proteome</keyword>
<dbReference type="Proteomes" id="UP000218810">
    <property type="component" value="Unassembled WGS sequence"/>
</dbReference>
<evidence type="ECO:0000313" key="1">
    <source>
        <dbReference type="EMBL" id="PAY23848.1"/>
    </source>
</evidence>
<comment type="caution">
    <text evidence="1">The sequence shown here is derived from an EMBL/GenBank/DDBJ whole genome shotgun (WGS) entry which is preliminary data.</text>
</comment>
<accession>A0A2A2WRM7</accession>
<gene>
    <name evidence="1" type="ORF">CEY15_06300</name>
</gene>
<proteinExistence type="predicted"/>
<organism evidence="1 2">
    <name type="scientific">Dietzia natronolimnaea</name>
    <dbReference type="NCBI Taxonomy" id="161920"/>
    <lineage>
        <taxon>Bacteria</taxon>
        <taxon>Bacillati</taxon>
        <taxon>Actinomycetota</taxon>
        <taxon>Actinomycetes</taxon>
        <taxon>Mycobacteriales</taxon>
        <taxon>Dietziaceae</taxon>
        <taxon>Dietzia</taxon>
    </lineage>
</organism>
<protein>
    <submittedName>
        <fullName evidence="1">Uncharacterized protein</fullName>
    </submittedName>
</protein>
<reference evidence="2" key="1">
    <citation type="submission" date="2017-09" db="EMBL/GenBank/DDBJ databases">
        <authorList>
            <person name="Zhang Y."/>
            <person name="Huang X."/>
            <person name="Liu J."/>
            <person name="Lu L."/>
            <person name="Peng K."/>
        </authorList>
    </citation>
    <scope>NUCLEOTIDE SEQUENCE [LARGE SCALE GENOMIC DNA]</scope>
    <source>
        <strain evidence="2">S-XJ-1</strain>
    </source>
</reference>
<sequence length="116" mass="13326">MAACEAAGLQWTEEPVTEILLSRTSPRVRFATFTRKQEAKVGADWLWWWVAPSGESFGMIVQAKRLYVDKAKWSFKFNHNSGEQRRAYSCDHHLTTLCRSSPATHWANRQPTTLQA</sequence>